<dbReference type="AlphaFoldDB" id="A0A6B0GNN3"/>
<proteinExistence type="predicted"/>
<dbReference type="Proteomes" id="UP000451471">
    <property type="component" value="Unassembled WGS sequence"/>
</dbReference>
<comment type="caution">
    <text evidence="1">The sequence shown here is derived from an EMBL/GenBank/DDBJ whole genome shotgun (WGS) entry which is preliminary data.</text>
</comment>
<organism evidence="1 2">
    <name type="scientific">Halomarina oriensis</name>
    <dbReference type="NCBI Taxonomy" id="671145"/>
    <lineage>
        <taxon>Archaea</taxon>
        <taxon>Methanobacteriati</taxon>
        <taxon>Methanobacteriota</taxon>
        <taxon>Stenosarchaea group</taxon>
        <taxon>Halobacteria</taxon>
        <taxon>Halobacteriales</taxon>
        <taxon>Natronomonadaceae</taxon>
        <taxon>Halomarina</taxon>
    </lineage>
</organism>
<dbReference type="EMBL" id="WSZK01000036">
    <property type="protein sequence ID" value="MWG36536.1"/>
    <property type="molecule type" value="Genomic_DNA"/>
</dbReference>
<protein>
    <submittedName>
        <fullName evidence="1">Uncharacterized protein</fullName>
    </submittedName>
</protein>
<evidence type="ECO:0000313" key="2">
    <source>
        <dbReference type="Proteomes" id="UP000451471"/>
    </source>
</evidence>
<keyword evidence="2" id="KW-1185">Reference proteome</keyword>
<dbReference type="RefSeq" id="WP_158206189.1">
    <property type="nucleotide sequence ID" value="NZ_WSZK01000036.1"/>
</dbReference>
<sequence length="133" mass="14885">MSNLAISARTRRAAKQESGIRWYDPETDHEHFSRPVGVTDLLDAGADPDAPEETRLVDHVAIEPYRGPGGDWRGKVKRTSLRVLRDGERITMLATKQAVTSEVFDDREDAVAYCEGEAPVYADADLRDVTEER</sequence>
<evidence type="ECO:0000313" key="1">
    <source>
        <dbReference type="EMBL" id="MWG36536.1"/>
    </source>
</evidence>
<accession>A0A6B0GNN3</accession>
<reference evidence="1 2" key="1">
    <citation type="submission" date="2019-12" db="EMBL/GenBank/DDBJ databases">
        <title>Halocatena pleomorpha gen. nov. sp. nov., an extremely halophilic archaeon of family Halobacteriaceae isolated from saltpan soil.</title>
        <authorList>
            <person name="Pal Y."/>
            <person name="Verma A."/>
            <person name="Krishnamurthi S."/>
            <person name="Kumar P."/>
        </authorList>
    </citation>
    <scope>NUCLEOTIDE SEQUENCE [LARGE SCALE GENOMIC DNA]</scope>
    <source>
        <strain evidence="1 2">JCM 16495</strain>
    </source>
</reference>
<dbReference type="OrthoDB" id="351314at2157"/>
<name>A0A6B0GNN3_9EURY</name>
<gene>
    <name evidence="1" type="ORF">GQS65_18935</name>
</gene>